<dbReference type="AlphaFoldDB" id="A0A0C3PJW4"/>
<dbReference type="OrthoDB" id="2688041at2759"/>
<feature type="region of interest" description="Disordered" evidence="1">
    <location>
        <begin position="490"/>
        <end position="524"/>
    </location>
</feature>
<sequence length="524" mass="59285">MPSRKPRRMGAYALQRIVTVGYEPCEHCRSLSRYKDITTEHTVILHVSLLEAFCDYCRYSCGLDLVPCGLSPIAKRTMDEKMEPLMKEHTLDMRYLPCVNKYPQHLREHVVRLSYTLQNSWGSVSDKLQVPDNIFDGAHDPWVVLGITALVAFDGPDDTDTDLHDQEWHSDFSSFLRTSLKCFDMPVRPQLSSTGVRLCHELDRDYSEERFFSKSYVDDNSDWVPSDQDGPQLRLSTVVIVAVAMFLRSNDVDISPCRKCRAICMKSLADISPSAGFGVIHSGNDTQGGSMSLSIQRSLEVNIQEPVGIEAFTTMLCKPSLSKDEVKLRVAAELLKLKEYLDSRGLDAPDCSHPWGGDNRPCLDTLPRRVPGNSGSSKLSKSDKIEAIKDKLLDMLRELSLPYERLPWYTLEKDLEKHGFALVNWPAGVLRKRGNRGIQDLSAVEVNKLYEAVTCPDESRRLHIHRRPSSLTVVLVQLVDCTPVVASGSKRPMEERDLHPSKRIRFRSMNSKVMQQNRDEASDS</sequence>
<accession>A0A0C3PJW4</accession>
<dbReference type="EMBL" id="KN831956">
    <property type="protein sequence ID" value="KIO08896.1"/>
    <property type="molecule type" value="Genomic_DNA"/>
</dbReference>
<feature type="compositionally biased region" description="Basic and acidic residues" evidence="1">
    <location>
        <begin position="491"/>
        <end position="500"/>
    </location>
</feature>
<evidence type="ECO:0000313" key="2">
    <source>
        <dbReference type="EMBL" id="KIO08896.1"/>
    </source>
</evidence>
<evidence type="ECO:0000313" key="3">
    <source>
        <dbReference type="Proteomes" id="UP000054217"/>
    </source>
</evidence>
<evidence type="ECO:0000256" key="1">
    <source>
        <dbReference type="SAM" id="MobiDB-lite"/>
    </source>
</evidence>
<dbReference type="Proteomes" id="UP000054217">
    <property type="component" value="Unassembled WGS sequence"/>
</dbReference>
<name>A0A0C3PJW4_PISTI</name>
<gene>
    <name evidence="2" type="ORF">M404DRAFT_329335</name>
</gene>
<reference evidence="3" key="2">
    <citation type="submission" date="2015-01" db="EMBL/GenBank/DDBJ databases">
        <title>Evolutionary Origins and Diversification of the Mycorrhizal Mutualists.</title>
        <authorList>
            <consortium name="DOE Joint Genome Institute"/>
            <consortium name="Mycorrhizal Genomics Consortium"/>
            <person name="Kohler A."/>
            <person name="Kuo A."/>
            <person name="Nagy L.G."/>
            <person name="Floudas D."/>
            <person name="Copeland A."/>
            <person name="Barry K.W."/>
            <person name="Cichocki N."/>
            <person name="Veneault-Fourrey C."/>
            <person name="LaButti K."/>
            <person name="Lindquist E.A."/>
            <person name="Lipzen A."/>
            <person name="Lundell T."/>
            <person name="Morin E."/>
            <person name="Murat C."/>
            <person name="Riley R."/>
            <person name="Ohm R."/>
            <person name="Sun H."/>
            <person name="Tunlid A."/>
            <person name="Henrissat B."/>
            <person name="Grigoriev I.V."/>
            <person name="Hibbett D.S."/>
            <person name="Martin F."/>
        </authorList>
    </citation>
    <scope>NUCLEOTIDE SEQUENCE [LARGE SCALE GENOMIC DNA]</scope>
    <source>
        <strain evidence="3">Marx 270</strain>
    </source>
</reference>
<dbReference type="HOGENOM" id="CLU_012625_1_0_1"/>
<reference evidence="2 3" key="1">
    <citation type="submission" date="2014-04" db="EMBL/GenBank/DDBJ databases">
        <authorList>
            <consortium name="DOE Joint Genome Institute"/>
            <person name="Kuo A."/>
            <person name="Kohler A."/>
            <person name="Costa M.D."/>
            <person name="Nagy L.G."/>
            <person name="Floudas D."/>
            <person name="Copeland A."/>
            <person name="Barry K.W."/>
            <person name="Cichocki N."/>
            <person name="Veneault-Fourrey C."/>
            <person name="LaButti K."/>
            <person name="Lindquist E.A."/>
            <person name="Lipzen A."/>
            <person name="Lundell T."/>
            <person name="Morin E."/>
            <person name="Murat C."/>
            <person name="Sun H."/>
            <person name="Tunlid A."/>
            <person name="Henrissat B."/>
            <person name="Grigoriev I.V."/>
            <person name="Hibbett D.S."/>
            <person name="Martin F."/>
            <person name="Nordberg H.P."/>
            <person name="Cantor M.N."/>
            <person name="Hua S.X."/>
        </authorList>
    </citation>
    <scope>NUCLEOTIDE SEQUENCE [LARGE SCALE GENOMIC DNA]</scope>
    <source>
        <strain evidence="2 3">Marx 270</strain>
    </source>
</reference>
<protein>
    <submittedName>
        <fullName evidence="2">Uncharacterized protein</fullName>
    </submittedName>
</protein>
<dbReference type="InParanoid" id="A0A0C3PJW4"/>
<keyword evidence="3" id="KW-1185">Reference proteome</keyword>
<organism evidence="2 3">
    <name type="scientific">Pisolithus tinctorius Marx 270</name>
    <dbReference type="NCBI Taxonomy" id="870435"/>
    <lineage>
        <taxon>Eukaryota</taxon>
        <taxon>Fungi</taxon>
        <taxon>Dikarya</taxon>
        <taxon>Basidiomycota</taxon>
        <taxon>Agaricomycotina</taxon>
        <taxon>Agaricomycetes</taxon>
        <taxon>Agaricomycetidae</taxon>
        <taxon>Boletales</taxon>
        <taxon>Sclerodermatineae</taxon>
        <taxon>Pisolithaceae</taxon>
        <taxon>Pisolithus</taxon>
    </lineage>
</organism>
<proteinExistence type="predicted"/>